<dbReference type="SUPFAM" id="SSF56784">
    <property type="entry name" value="HAD-like"/>
    <property type="match status" value="1"/>
</dbReference>
<dbReference type="Gene3D" id="1.10.150.240">
    <property type="entry name" value="Putative phosphatase, domain 2"/>
    <property type="match status" value="1"/>
</dbReference>
<organism evidence="1 2">
    <name type="scientific">Candidatus Limadaptatus stercorigallinarum</name>
    <dbReference type="NCBI Taxonomy" id="2840845"/>
    <lineage>
        <taxon>Bacteria</taxon>
        <taxon>Bacillati</taxon>
        <taxon>Bacillota</taxon>
        <taxon>Clostridia</taxon>
        <taxon>Eubacteriales</taxon>
        <taxon>Candidatus Limadaptatus</taxon>
    </lineage>
</organism>
<dbReference type="Gene3D" id="3.40.50.1000">
    <property type="entry name" value="HAD superfamily/HAD-like"/>
    <property type="match status" value="1"/>
</dbReference>
<dbReference type="InterPro" id="IPR041492">
    <property type="entry name" value="HAD_2"/>
</dbReference>
<evidence type="ECO:0000313" key="1">
    <source>
        <dbReference type="EMBL" id="HIU21399.1"/>
    </source>
</evidence>
<dbReference type="PANTHER" id="PTHR43434:SF20">
    <property type="entry name" value="5'-NUCLEOTIDASE"/>
    <property type="match status" value="1"/>
</dbReference>
<dbReference type="SFLD" id="SFLDG01135">
    <property type="entry name" value="C1.5.6:_HAD__Beta-PGM__Phospha"/>
    <property type="match status" value="1"/>
</dbReference>
<keyword evidence="1" id="KW-0378">Hydrolase</keyword>
<dbReference type="SFLD" id="SFLDS00003">
    <property type="entry name" value="Haloacid_Dehalogenase"/>
    <property type="match status" value="1"/>
</dbReference>
<dbReference type="GO" id="GO:0004713">
    <property type="term" value="F:protein tyrosine kinase activity"/>
    <property type="evidence" value="ECO:0007669"/>
    <property type="project" value="TreeGrafter"/>
</dbReference>
<sequence>MRYDTVFFDLDGTITDSKPGILKCIRRALDAKGVPYTQEQLDAMVGPPFRVSMRDILGVQDAALIEEMIRIYRADYEIEGWRDCTVYPGMEELFSRLNGAGIRLAVATSKPLKFTVMMLDALGLSRHFAFIGGAESDSSRDSKIEVIRYVTENLGMKSSDGALMVGDRLYDIDGAKLAGMDSAGVLWGYGSEEELTAHGADYLFSSPSELGDFLLA</sequence>
<dbReference type="Proteomes" id="UP000824088">
    <property type="component" value="Unassembled WGS sequence"/>
</dbReference>
<reference evidence="1" key="1">
    <citation type="submission" date="2020-10" db="EMBL/GenBank/DDBJ databases">
        <authorList>
            <person name="Gilroy R."/>
        </authorList>
    </citation>
    <scope>NUCLEOTIDE SEQUENCE</scope>
    <source>
        <strain evidence="1">1063</strain>
    </source>
</reference>
<dbReference type="InterPro" id="IPR036412">
    <property type="entry name" value="HAD-like_sf"/>
</dbReference>
<gene>
    <name evidence="1" type="ORF">IAD51_04115</name>
</gene>
<dbReference type="EMBL" id="DVMN01000072">
    <property type="protein sequence ID" value="HIU21399.1"/>
    <property type="molecule type" value="Genomic_DNA"/>
</dbReference>
<protein>
    <submittedName>
        <fullName evidence="1">HAD hydrolase-like protein</fullName>
    </submittedName>
</protein>
<dbReference type="FunFam" id="3.40.50.1000:FF:000022">
    <property type="entry name" value="Phosphoglycolate phosphatase"/>
    <property type="match status" value="1"/>
</dbReference>
<dbReference type="GO" id="GO:0005829">
    <property type="term" value="C:cytosol"/>
    <property type="evidence" value="ECO:0007669"/>
    <property type="project" value="TreeGrafter"/>
</dbReference>
<dbReference type="GO" id="GO:0016787">
    <property type="term" value="F:hydrolase activity"/>
    <property type="evidence" value="ECO:0007669"/>
    <property type="project" value="UniProtKB-KW"/>
</dbReference>
<dbReference type="InterPro" id="IPR050155">
    <property type="entry name" value="HAD-like_hydrolase_sf"/>
</dbReference>
<dbReference type="AlphaFoldDB" id="A0A9D1L1E7"/>
<evidence type="ECO:0000313" key="2">
    <source>
        <dbReference type="Proteomes" id="UP000824088"/>
    </source>
</evidence>
<proteinExistence type="predicted"/>
<dbReference type="Pfam" id="PF13419">
    <property type="entry name" value="HAD_2"/>
    <property type="match status" value="1"/>
</dbReference>
<name>A0A9D1L1E7_9FIRM</name>
<dbReference type="SFLD" id="SFLDG01129">
    <property type="entry name" value="C1.5:_HAD__Beta-PGM__Phosphata"/>
    <property type="match status" value="1"/>
</dbReference>
<comment type="caution">
    <text evidence="1">The sequence shown here is derived from an EMBL/GenBank/DDBJ whole genome shotgun (WGS) entry which is preliminary data.</text>
</comment>
<accession>A0A9D1L1E7</accession>
<dbReference type="InterPro" id="IPR023198">
    <property type="entry name" value="PGP-like_dom2"/>
</dbReference>
<reference evidence="1" key="2">
    <citation type="journal article" date="2021" name="PeerJ">
        <title>Extensive microbial diversity within the chicken gut microbiome revealed by metagenomics and culture.</title>
        <authorList>
            <person name="Gilroy R."/>
            <person name="Ravi A."/>
            <person name="Getino M."/>
            <person name="Pursley I."/>
            <person name="Horton D.L."/>
            <person name="Alikhan N.F."/>
            <person name="Baker D."/>
            <person name="Gharbi K."/>
            <person name="Hall N."/>
            <person name="Watson M."/>
            <person name="Adriaenssens E.M."/>
            <person name="Foster-Nyarko E."/>
            <person name="Jarju S."/>
            <person name="Secka A."/>
            <person name="Antonio M."/>
            <person name="Oren A."/>
            <person name="Chaudhuri R.R."/>
            <person name="La Ragione R."/>
            <person name="Hildebrand F."/>
            <person name="Pallen M.J."/>
        </authorList>
    </citation>
    <scope>NUCLEOTIDE SEQUENCE</scope>
    <source>
        <strain evidence="1">1063</strain>
    </source>
</reference>
<dbReference type="PANTHER" id="PTHR43434">
    <property type="entry name" value="PHOSPHOGLYCOLATE PHOSPHATASE"/>
    <property type="match status" value="1"/>
</dbReference>
<dbReference type="InterPro" id="IPR023214">
    <property type="entry name" value="HAD_sf"/>
</dbReference>